<dbReference type="Proteomes" id="UP000242662">
    <property type="component" value="Unassembled WGS sequence"/>
</dbReference>
<gene>
    <name evidence="1" type="ORF">SAMN05421737_103141</name>
</gene>
<reference evidence="2" key="1">
    <citation type="submission" date="2016-09" db="EMBL/GenBank/DDBJ databases">
        <authorList>
            <person name="Varghese N."/>
            <person name="Submissions S."/>
        </authorList>
    </citation>
    <scope>NUCLEOTIDE SEQUENCE [LARGE SCALE GENOMIC DNA]</scope>
    <source>
        <strain evidence="2">25nlg</strain>
    </source>
</reference>
<protein>
    <submittedName>
        <fullName evidence="1">Thioredoxin</fullName>
    </submittedName>
</protein>
<dbReference type="OrthoDB" id="5784238at2"/>
<dbReference type="CDD" id="cd02947">
    <property type="entry name" value="TRX_family"/>
    <property type="match status" value="1"/>
</dbReference>
<dbReference type="AlphaFoldDB" id="A0A1G6HBI4"/>
<dbReference type="Gene3D" id="3.40.30.10">
    <property type="entry name" value="Glutaredoxin"/>
    <property type="match status" value="1"/>
</dbReference>
<proteinExistence type="predicted"/>
<name>A0A1G6HBI4_9BACI</name>
<sequence>MIELELAKGAPVVLPQSGGWLYVSSPFCLACTHVAEMLSVIEERKVLAPFYRINIQTASHVAQTLQIEQVPALLYYKEGVCYGKWYTFHSILQLLTEMKEMEDHVNGI</sequence>
<dbReference type="InterPro" id="IPR036249">
    <property type="entry name" value="Thioredoxin-like_sf"/>
</dbReference>
<dbReference type="STRING" id="1464122.SAMN05421737_103141"/>
<dbReference type="SUPFAM" id="SSF52833">
    <property type="entry name" value="Thioredoxin-like"/>
    <property type="match status" value="1"/>
</dbReference>
<dbReference type="RefSeq" id="WP_090774997.1">
    <property type="nucleotide sequence ID" value="NZ_FMYM01000003.1"/>
</dbReference>
<keyword evidence="2" id="KW-1185">Reference proteome</keyword>
<evidence type="ECO:0000313" key="2">
    <source>
        <dbReference type="Proteomes" id="UP000242662"/>
    </source>
</evidence>
<accession>A0A1G6HBI4</accession>
<organism evidence="1 2">
    <name type="scientific">Shouchella lonarensis</name>
    <dbReference type="NCBI Taxonomy" id="1464122"/>
    <lineage>
        <taxon>Bacteria</taxon>
        <taxon>Bacillati</taxon>
        <taxon>Bacillota</taxon>
        <taxon>Bacilli</taxon>
        <taxon>Bacillales</taxon>
        <taxon>Bacillaceae</taxon>
        <taxon>Shouchella</taxon>
    </lineage>
</organism>
<evidence type="ECO:0000313" key="1">
    <source>
        <dbReference type="EMBL" id="SDB91504.1"/>
    </source>
</evidence>
<dbReference type="EMBL" id="FMYM01000003">
    <property type="protein sequence ID" value="SDB91504.1"/>
    <property type="molecule type" value="Genomic_DNA"/>
</dbReference>